<name>A0AAV4IYI9_9GAST</name>
<accession>A0AAV4IYI9</accession>
<dbReference type="AlphaFoldDB" id="A0AAV4IYI9"/>
<dbReference type="EMBL" id="BMAT01006487">
    <property type="protein sequence ID" value="GFS13596.1"/>
    <property type="molecule type" value="Genomic_DNA"/>
</dbReference>
<gene>
    <name evidence="1" type="ORF">ElyMa_003140600</name>
</gene>
<evidence type="ECO:0000313" key="2">
    <source>
        <dbReference type="Proteomes" id="UP000762676"/>
    </source>
</evidence>
<sequence>MPLYLPIDEASATRRVSVVNTDTLLATGYKNITVDQTTDTWRISRKIRRSDHKPTENPTIHGFSVDPRIRGSPVINSITMAGRCQRRVHHFISTDGRCDV</sequence>
<comment type="caution">
    <text evidence="1">The sequence shown here is derived from an EMBL/GenBank/DDBJ whole genome shotgun (WGS) entry which is preliminary data.</text>
</comment>
<protein>
    <submittedName>
        <fullName evidence="1">Uncharacterized protein</fullName>
    </submittedName>
</protein>
<evidence type="ECO:0000313" key="1">
    <source>
        <dbReference type="EMBL" id="GFS13596.1"/>
    </source>
</evidence>
<dbReference type="Proteomes" id="UP000762676">
    <property type="component" value="Unassembled WGS sequence"/>
</dbReference>
<reference evidence="1 2" key="1">
    <citation type="journal article" date="2021" name="Elife">
        <title>Chloroplast acquisition without the gene transfer in kleptoplastic sea slugs, Plakobranchus ocellatus.</title>
        <authorList>
            <person name="Maeda T."/>
            <person name="Takahashi S."/>
            <person name="Yoshida T."/>
            <person name="Shimamura S."/>
            <person name="Takaki Y."/>
            <person name="Nagai Y."/>
            <person name="Toyoda A."/>
            <person name="Suzuki Y."/>
            <person name="Arimoto A."/>
            <person name="Ishii H."/>
            <person name="Satoh N."/>
            <person name="Nishiyama T."/>
            <person name="Hasebe M."/>
            <person name="Maruyama T."/>
            <person name="Minagawa J."/>
            <person name="Obokata J."/>
            <person name="Shigenobu S."/>
        </authorList>
    </citation>
    <scope>NUCLEOTIDE SEQUENCE [LARGE SCALE GENOMIC DNA]</scope>
</reference>
<organism evidence="1 2">
    <name type="scientific">Elysia marginata</name>
    <dbReference type="NCBI Taxonomy" id="1093978"/>
    <lineage>
        <taxon>Eukaryota</taxon>
        <taxon>Metazoa</taxon>
        <taxon>Spiralia</taxon>
        <taxon>Lophotrochozoa</taxon>
        <taxon>Mollusca</taxon>
        <taxon>Gastropoda</taxon>
        <taxon>Heterobranchia</taxon>
        <taxon>Euthyneura</taxon>
        <taxon>Panpulmonata</taxon>
        <taxon>Sacoglossa</taxon>
        <taxon>Placobranchoidea</taxon>
        <taxon>Plakobranchidae</taxon>
        <taxon>Elysia</taxon>
    </lineage>
</organism>
<proteinExistence type="predicted"/>
<keyword evidence="2" id="KW-1185">Reference proteome</keyword>